<evidence type="ECO:0000256" key="7">
    <source>
        <dbReference type="SAM" id="SignalP"/>
    </source>
</evidence>
<keyword evidence="3" id="KW-1003">Cell membrane</keyword>
<evidence type="ECO:0000256" key="4">
    <source>
        <dbReference type="ARBA" id="ARBA00022729"/>
    </source>
</evidence>
<gene>
    <name evidence="9" type="ORF">VW23_026865</name>
</gene>
<sequence length="349" mass="36118">MSLISTLAKAAAGTLLAASMMMSTAIPAAAQEYTKDNPLKVALVLHGTLGDKSFFDDAAEGMKTAQAELPVTVKIIELGYDRSKWQAGLADAADSGYDVIIAGTFDMTGYIVELSPEYPDVKFIDFDDAPDYSACECKNVLGVQYTTAAAGYLAGFAAAKISKSATLGTIIGMEFPTVTDFKTGFDQGAKAANPSINILNAVAGSFNDPAKGKEIALAQINQGADVVFPIAGGTGIGSLQAVKDSGKLAVGVDSDQATIFASSDPAQADVIFTSVLKKVGHSLNLALKGTLDGTAPYGSRQLLGIKDGAVGIAKNAWYEKLVPADVRAEVDAIEAKIIAGEIEVATDMK</sequence>
<keyword evidence="4 7" id="KW-0732">Signal</keyword>
<comment type="caution">
    <text evidence="9">The sequence shown here is derived from an EMBL/GenBank/DDBJ whole genome shotgun (WGS) entry which is preliminary data.</text>
</comment>
<dbReference type="EMBL" id="LAJE02000322">
    <property type="protein sequence ID" value="OEO29143.1"/>
    <property type="molecule type" value="Genomic_DNA"/>
</dbReference>
<dbReference type="PANTHER" id="PTHR34296">
    <property type="entry name" value="TRANSCRIPTIONAL ACTIVATOR PROTEIN MED"/>
    <property type="match status" value="1"/>
</dbReference>
<dbReference type="Pfam" id="PF02608">
    <property type="entry name" value="Bmp"/>
    <property type="match status" value="1"/>
</dbReference>
<evidence type="ECO:0000256" key="2">
    <source>
        <dbReference type="ARBA" id="ARBA00008610"/>
    </source>
</evidence>
<evidence type="ECO:0000259" key="8">
    <source>
        <dbReference type="Pfam" id="PF02608"/>
    </source>
</evidence>
<reference evidence="9 10" key="1">
    <citation type="journal article" date="2015" name="Genome Announc.">
        <title>Genome Assemblies of Three Soil-Associated Devosia species: D. insulae, D. limi, and D. soli.</title>
        <authorList>
            <person name="Hassan Y.I."/>
            <person name="Lepp D."/>
            <person name="Zhou T."/>
        </authorList>
    </citation>
    <scope>NUCLEOTIDE SEQUENCE [LARGE SCALE GENOMIC DNA]</scope>
    <source>
        <strain evidence="9 10">DS-56</strain>
    </source>
</reference>
<evidence type="ECO:0000256" key="3">
    <source>
        <dbReference type="ARBA" id="ARBA00022475"/>
    </source>
</evidence>
<dbReference type="Gene3D" id="3.40.50.2300">
    <property type="match status" value="2"/>
</dbReference>
<evidence type="ECO:0000313" key="9">
    <source>
        <dbReference type="EMBL" id="OEO29143.1"/>
    </source>
</evidence>
<feature type="signal peptide" evidence="7">
    <location>
        <begin position="1"/>
        <end position="30"/>
    </location>
</feature>
<feature type="chain" id="PRO_5009190237" evidence="7">
    <location>
        <begin position="31"/>
        <end position="349"/>
    </location>
</feature>
<dbReference type="Proteomes" id="UP000095463">
    <property type="component" value="Unassembled WGS sequence"/>
</dbReference>
<accession>A0A1E5XKL5</accession>
<proteinExistence type="inferred from homology"/>
<keyword evidence="10" id="KW-1185">Reference proteome</keyword>
<protein>
    <submittedName>
        <fullName evidence="9">BMP family ABC transporter substrate-binding protein</fullName>
    </submittedName>
</protein>
<name>A0A1E5XKL5_9HYPH</name>
<keyword evidence="5" id="KW-0472">Membrane</keyword>
<dbReference type="RefSeq" id="WP_069911553.1">
    <property type="nucleotide sequence ID" value="NZ_LAJE02000322.1"/>
</dbReference>
<evidence type="ECO:0000256" key="5">
    <source>
        <dbReference type="ARBA" id="ARBA00023136"/>
    </source>
</evidence>
<evidence type="ECO:0000256" key="6">
    <source>
        <dbReference type="ARBA" id="ARBA00023288"/>
    </source>
</evidence>
<dbReference type="GO" id="GO:0005886">
    <property type="term" value="C:plasma membrane"/>
    <property type="evidence" value="ECO:0007669"/>
    <property type="project" value="UniProtKB-SubCell"/>
</dbReference>
<dbReference type="AlphaFoldDB" id="A0A1E5XKL5"/>
<dbReference type="PANTHER" id="PTHR34296:SF2">
    <property type="entry name" value="ABC TRANSPORTER GUANOSINE-BINDING PROTEIN NUPN"/>
    <property type="match status" value="1"/>
</dbReference>
<dbReference type="InterPro" id="IPR003760">
    <property type="entry name" value="PnrA-like"/>
</dbReference>
<organism evidence="9 10">
    <name type="scientific">Devosia insulae DS-56</name>
    <dbReference type="NCBI Taxonomy" id="1116389"/>
    <lineage>
        <taxon>Bacteria</taxon>
        <taxon>Pseudomonadati</taxon>
        <taxon>Pseudomonadota</taxon>
        <taxon>Alphaproteobacteria</taxon>
        <taxon>Hyphomicrobiales</taxon>
        <taxon>Devosiaceae</taxon>
        <taxon>Devosia</taxon>
    </lineage>
</organism>
<dbReference type="OrthoDB" id="9784230at2"/>
<keyword evidence="6" id="KW-0449">Lipoprotein</keyword>
<dbReference type="InterPro" id="IPR028082">
    <property type="entry name" value="Peripla_BP_I"/>
</dbReference>
<comment type="similarity">
    <text evidence="2">Belongs to the BMP lipoprotein family.</text>
</comment>
<comment type="subcellular location">
    <subcellularLocation>
        <location evidence="1">Cell membrane</location>
        <topology evidence="1">Lipid-anchor</topology>
    </subcellularLocation>
</comment>
<dbReference type="SUPFAM" id="SSF53822">
    <property type="entry name" value="Periplasmic binding protein-like I"/>
    <property type="match status" value="1"/>
</dbReference>
<dbReference type="InterPro" id="IPR050957">
    <property type="entry name" value="BMP_lipoprotein"/>
</dbReference>
<evidence type="ECO:0000256" key="1">
    <source>
        <dbReference type="ARBA" id="ARBA00004193"/>
    </source>
</evidence>
<evidence type="ECO:0000313" key="10">
    <source>
        <dbReference type="Proteomes" id="UP000095463"/>
    </source>
</evidence>
<feature type="domain" description="ABC transporter substrate-binding protein PnrA-like" evidence="8">
    <location>
        <begin position="40"/>
        <end position="344"/>
    </location>
</feature>